<dbReference type="AlphaFoldDB" id="A0A484HPU2"/>
<organism evidence="1">
    <name type="scientific">uncultured Desulfobacteraceae bacterium</name>
    <dbReference type="NCBI Taxonomy" id="218296"/>
    <lineage>
        <taxon>Bacteria</taxon>
        <taxon>Pseudomonadati</taxon>
        <taxon>Thermodesulfobacteriota</taxon>
        <taxon>Desulfobacteria</taxon>
        <taxon>Desulfobacterales</taxon>
        <taxon>Desulfobacteraceae</taxon>
        <taxon>environmental samples</taxon>
    </lineage>
</organism>
<reference evidence="1" key="1">
    <citation type="submission" date="2019-01" db="EMBL/GenBank/DDBJ databases">
        <authorList>
            <consortium name="Genoscope - CEA"/>
            <person name="William W."/>
        </authorList>
    </citation>
    <scope>NUCLEOTIDE SEQUENCE</scope>
    <source>
        <strain evidence="1">CR-1</strain>
    </source>
</reference>
<keyword evidence="1" id="KW-0808">Transferase</keyword>
<proteinExistence type="predicted"/>
<dbReference type="SUPFAM" id="SSF55594">
    <property type="entry name" value="HPr-like"/>
    <property type="match status" value="1"/>
</dbReference>
<protein>
    <submittedName>
        <fullName evidence="1">Phosphotransferase</fullName>
    </submittedName>
</protein>
<name>A0A484HPU2_9BACT</name>
<dbReference type="InterPro" id="IPR035895">
    <property type="entry name" value="HPr-like_sf"/>
</dbReference>
<dbReference type="GO" id="GO:0016740">
    <property type="term" value="F:transferase activity"/>
    <property type="evidence" value="ECO:0007669"/>
    <property type="project" value="UniProtKB-KW"/>
</dbReference>
<gene>
    <name evidence="1" type="ORF">EPICR_80024</name>
</gene>
<accession>A0A484HPU2</accession>
<evidence type="ECO:0000313" key="1">
    <source>
        <dbReference type="EMBL" id="VEN75333.1"/>
    </source>
</evidence>
<dbReference type="EMBL" id="CAACVI010000051">
    <property type="protein sequence ID" value="VEN75333.1"/>
    <property type="molecule type" value="Genomic_DNA"/>
</dbReference>
<sequence>MSFSQRVETFSHDYLKCCAYIRDFGAGEDIFTKMLFSKLSASSQLLEDFLDVHGAKNNRDWFYYRELAAAVRHLSLGGYAQKHILNRLHFYELEDDVEFEKDSRKTRNFFTRTLRQIAPAVLEEAAALQIPAPADTFSEADFPPVMSDSEMLADNVDSGMEKQRGKDLVKIAGEFLNIARHFDELEFYEPFDLQKIMSIVPDRVNEVEIRTFEMRTHNLQSSFDTYVALGGLKTGAKNLRKLRGTFSVALHLLEIMGRLLHFYERHLSKDVYKDVFKKARRRLKDLASAETLLDRTINYGLYYVCYFLSSGKNPAKAILNENIERSSIEVGVPVNLGFHSRPSLLVARIVRHYGGEVTLCAGERRFDAGSVLDIQWAGGLIRKENIDRVIFEGDARALHDIEILAGVNYGEDTFGKGVPLPRELEYLR</sequence>